<evidence type="ECO:0000259" key="1">
    <source>
        <dbReference type="PROSITE" id="PS50943"/>
    </source>
</evidence>
<dbReference type="InterPro" id="IPR010982">
    <property type="entry name" value="Lambda_DNA-bd_dom_sf"/>
</dbReference>
<dbReference type="Proteomes" id="UP001596074">
    <property type="component" value="Unassembled WGS sequence"/>
</dbReference>
<keyword evidence="3" id="KW-1185">Reference proteome</keyword>
<proteinExistence type="predicted"/>
<dbReference type="SUPFAM" id="SSF47413">
    <property type="entry name" value="lambda repressor-like DNA-binding domains"/>
    <property type="match status" value="1"/>
</dbReference>
<gene>
    <name evidence="2" type="ORF">ACFPZN_01955</name>
</gene>
<dbReference type="EMBL" id="JBHSON010000002">
    <property type="protein sequence ID" value="MFC5744371.1"/>
    <property type="molecule type" value="Genomic_DNA"/>
</dbReference>
<dbReference type="Pfam" id="PF17765">
    <property type="entry name" value="MLTR_LBD"/>
    <property type="match status" value="1"/>
</dbReference>
<comment type="caution">
    <text evidence="2">The sequence shown here is derived from an EMBL/GenBank/DDBJ whole genome shotgun (WGS) entry which is preliminary data.</text>
</comment>
<dbReference type="InterPro" id="IPR041413">
    <property type="entry name" value="MLTR_LBD"/>
</dbReference>
<organism evidence="2 3">
    <name type="scientific">Actinomadura rugatobispora</name>
    <dbReference type="NCBI Taxonomy" id="1994"/>
    <lineage>
        <taxon>Bacteria</taxon>
        <taxon>Bacillati</taxon>
        <taxon>Actinomycetota</taxon>
        <taxon>Actinomycetes</taxon>
        <taxon>Streptosporangiales</taxon>
        <taxon>Thermomonosporaceae</taxon>
        <taxon>Actinomadura</taxon>
    </lineage>
</organism>
<dbReference type="RefSeq" id="WP_378279475.1">
    <property type="nucleotide sequence ID" value="NZ_JBHSON010000002.1"/>
</dbReference>
<protein>
    <submittedName>
        <fullName evidence="2">Helix-turn-helix domain-containing protein</fullName>
    </submittedName>
</protein>
<dbReference type="PROSITE" id="PS50943">
    <property type="entry name" value="HTH_CROC1"/>
    <property type="match status" value="1"/>
</dbReference>
<dbReference type="Gene3D" id="1.10.260.40">
    <property type="entry name" value="lambda repressor-like DNA-binding domains"/>
    <property type="match status" value="1"/>
</dbReference>
<name>A0ABW0ZM61_9ACTN</name>
<dbReference type="CDD" id="cd00093">
    <property type="entry name" value="HTH_XRE"/>
    <property type="match status" value="1"/>
</dbReference>
<dbReference type="Pfam" id="PF13560">
    <property type="entry name" value="HTH_31"/>
    <property type="match status" value="1"/>
</dbReference>
<feature type="domain" description="HTH cro/C1-type" evidence="1">
    <location>
        <begin position="29"/>
        <end position="81"/>
    </location>
</feature>
<evidence type="ECO:0000313" key="2">
    <source>
        <dbReference type="EMBL" id="MFC5744371.1"/>
    </source>
</evidence>
<dbReference type="Gene3D" id="3.30.450.180">
    <property type="match status" value="1"/>
</dbReference>
<evidence type="ECO:0000313" key="3">
    <source>
        <dbReference type="Proteomes" id="UP001596074"/>
    </source>
</evidence>
<dbReference type="InterPro" id="IPR001387">
    <property type="entry name" value="Cro/C1-type_HTH"/>
</dbReference>
<reference evidence="3" key="1">
    <citation type="journal article" date="2019" name="Int. J. Syst. Evol. Microbiol.">
        <title>The Global Catalogue of Microorganisms (GCM) 10K type strain sequencing project: providing services to taxonomists for standard genome sequencing and annotation.</title>
        <authorList>
            <consortium name="The Broad Institute Genomics Platform"/>
            <consortium name="The Broad Institute Genome Sequencing Center for Infectious Disease"/>
            <person name="Wu L."/>
            <person name="Ma J."/>
        </authorList>
    </citation>
    <scope>NUCLEOTIDE SEQUENCE [LARGE SCALE GENOMIC DNA]</scope>
    <source>
        <strain evidence="3">KCTC 42087</strain>
    </source>
</reference>
<sequence>MNSGELARALRSWRDRVSPADAGLPDVGLRRTAGLRREELAALAGISVDYLVRLEQGRARNPSTQVLAALARALRLSSTERDLLYRAAGARPPAAGVVPRHIGPGTARVLDRLVDTPVAVFTASWDLITANPLWNALLGVGEAVPPRAGNLVWRHFTGVPSPIVHTAEEHDRFGRHLVGDLRHAVATYPDDRGLAVLVAELRETSPAFAERWDDFAVQPRVAERKTIDSPAVGLLTLDCDVLATLDGDLRIVVYTARPHSEDASRLDLLRVAGNIGK</sequence>
<dbReference type="SMART" id="SM00530">
    <property type="entry name" value="HTH_XRE"/>
    <property type="match status" value="1"/>
</dbReference>
<accession>A0ABW0ZM61</accession>
<dbReference type="PANTHER" id="PTHR35010">
    <property type="entry name" value="BLL4672 PROTEIN-RELATED"/>
    <property type="match status" value="1"/>
</dbReference>
<dbReference type="PANTHER" id="PTHR35010:SF2">
    <property type="entry name" value="BLL4672 PROTEIN"/>
    <property type="match status" value="1"/>
</dbReference>